<feature type="domain" description="MADF" evidence="1">
    <location>
        <begin position="46"/>
        <end position="86"/>
    </location>
</feature>
<dbReference type="EMBL" id="KQ977788">
    <property type="protein sequence ID" value="KYM99938.1"/>
    <property type="molecule type" value="Genomic_DNA"/>
</dbReference>
<accession>A0A151IFG7</accession>
<proteinExistence type="predicted"/>
<protein>
    <recommendedName>
        <fullName evidence="1">MADF domain-containing protein</fullName>
    </recommendedName>
</protein>
<sequence length="232" mass="26901">MHDHYEYSVCYFEDEEEEYLDDRSNISNENSINSINTYMKHGDELLIDMVRSRPYLYDKMVHDYKDAQMKENAWTEIAIALNITCNYRMQESLVTSSLTIQQGETVAGTRDEKWSQKVYETKSSISSLRQTSASDIERSAMVSPSCFSGKQQRAFKKRKIDPVETAFYQMNNTLSTMADKVCSRRTLVNDNDADVLIGKLITAELQRTIEPHKSELKQKLMEFLYFSKPSSN</sequence>
<evidence type="ECO:0000313" key="2">
    <source>
        <dbReference type="EMBL" id="KYM99938.1"/>
    </source>
</evidence>
<reference evidence="2 3" key="1">
    <citation type="submission" date="2016-03" db="EMBL/GenBank/DDBJ databases">
        <title>Cyphomyrmex costatus WGS genome.</title>
        <authorList>
            <person name="Nygaard S."/>
            <person name="Hu H."/>
            <person name="Boomsma J."/>
            <person name="Zhang G."/>
        </authorList>
    </citation>
    <scope>NUCLEOTIDE SEQUENCE [LARGE SCALE GENOMIC DNA]</scope>
    <source>
        <strain evidence="2">MS0001</strain>
        <tissue evidence="2">Whole body</tissue>
    </source>
</reference>
<keyword evidence="3" id="KW-1185">Reference proteome</keyword>
<name>A0A151IFG7_9HYME</name>
<dbReference type="Proteomes" id="UP000078542">
    <property type="component" value="Unassembled WGS sequence"/>
</dbReference>
<organism evidence="2 3">
    <name type="scientific">Cyphomyrmex costatus</name>
    <dbReference type="NCBI Taxonomy" id="456900"/>
    <lineage>
        <taxon>Eukaryota</taxon>
        <taxon>Metazoa</taxon>
        <taxon>Ecdysozoa</taxon>
        <taxon>Arthropoda</taxon>
        <taxon>Hexapoda</taxon>
        <taxon>Insecta</taxon>
        <taxon>Pterygota</taxon>
        <taxon>Neoptera</taxon>
        <taxon>Endopterygota</taxon>
        <taxon>Hymenoptera</taxon>
        <taxon>Apocrita</taxon>
        <taxon>Aculeata</taxon>
        <taxon>Formicoidea</taxon>
        <taxon>Formicidae</taxon>
        <taxon>Myrmicinae</taxon>
        <taxon>Cyphomyrmex</taxon>
    </lineage>
</organism>
<evidence type="ECO:0000259" key="1">
    <source>
        <dbReference type="Pfam" id="PF10545"/>
    </source>
</evidence>
<dbReference type="InterPro" id="IPR006578">
    <property type="entry name" value="MADF-dom"/>
</dbReference>
<evidence type="ECO:0000313" key="3">
    <source>
        <dbReference type="Proteomes" id="UP000078542"/>
    </source>
</evidence>
<dbReference type="Pfam" id="PF10545">
    <property type="entry name" value="MADF_DNA_bdg"/>
    <property type="match status" value="1"/>
</dbReference>
<gene>
    <name evidence="2" type="ORF">ALC62_09309</name>
</gene>
<dbReference type="AlphaFoldDB" id="A0A151IFG7"/>